<dbReference type="FunFam" id="3.90.76.10:FF:000001">
    <property type="entry name" value="Oligopeptide ABC transporter substrate-binding protein"/>
    <property type="match status" value="1"/>
</dbReference>
<dbReference type="AlphaFoldDB" id="A0A0G3XIY8"/>
<evidence type="ECO:0000256" key="2">
    <source>
        <dbReference type="ARBA" id="ARBA00005695"/>
    </source>
</evidence>
<dbReference type="SUPFAM" id="SSF53850">
    <property type="entry name" value="Periplasmic binding protein-like II"/>
    <property type="match status" value="1"/>
</dbReference>
<accession>A0A0G3XIY8</accession>
<dbReference type="GO" id="GO:0043190">
    <property type="term" value="C:ATP-binding cassette (ABC) transporter complex"/>
    <property type="evidence" value="ECO:0007669"/>
    <property type="project" value="InterPro"/>
</dbReference>
<comment type="subcellular location">
    <subcellularLocation>
        <location evidence="1">Periplasm</location>
    </subcellularLocation>
</comment>
<evidence type="ECO:0000256" key="3">
    <source>
        <dbReference type="ARBA" id="ARBA00022448"/>
    </source>
</evidence>
<dbReference type="EMBL" id="CP011770">
    <property type="protein sequence ID" value="AKM10569.1"/>
    <property type="molecule type" value="Genomic_DNA"/>
</dbReference>
<dbReference type="Gene3D" id="3.40.190.10">
    <property type="entry name" value="Periplasmic binding protein-like II"/>
    <property type="match status" value="1"/>
</dbReference>
<evidence type="ECO:0000313" key="5">
    <source>
        <dbReference type="EMBL" id="AKM10569.1"/>
    </source>
</evidence>
<dbReference type="InterPro" id="IPR030678">
    <property type="entry name" value="Peptide/Ni-bd"/>
</dbReference>
<evidence type="ECO:0000256" key="4">
    <source>
        <dbReference type="ARBA" id="ARBA00022729"/>
    </source>
</evidence>
<keyword evidence="4" id="KW-0732">Signal</keyword>
<evidence type="ECO:0000256" key="1">
    <source>
        <dbReference type="ARBA" id="ARBA00004418"/>
    </source>
</evidence>
<keyword evidence="6" id="KW-1185">Reference proteome</keyword>
<dbReference type="Proteomes" id="UP000035287">
    <property type="component" value="Chromosome"/>
</dbReference>
<comment type="similarity">
    <text evidence="2">Belongs to the bacterial solute-binding protein 5 family.</text>
</comment>
<dbReference type="OrthoDB" id="8144963at2"/>
<dbReference type="GO" id="GO:1904680">
    <property type="term" value="F:peptide transmembrane transporter activity"/>
    <property type="evidence" value="ECO:0007669"/>
    <property type="project" value="TreeGrafter"/>
</dbReference>
<name>A0A0G3XIY8_9SPHN</name>
<dbReference type="CDD" id="cd08504">
    <property type="entry name" value="PBP2_OppA"/>
    <property type="match status" value="1"/>
</dbReference>
<dbReference type="Gene3D" id="3.10.105.10">
    <property type="entry name" value="Dipeptide-binding Protein, Domain 3"/>
    <property type="match status" value="1"/>
</dbReference>
<dbReference type="PIRSF" id="PIRSF002741">
    <property type="entry name" value="MppA"/>
    <property type="match status" value="1"/>
</dbReference>
<dbReference type="Pfam" id="PF00496">
    <property type="entry name" value="SBP_bac_5"/>
    <property type="match status" value="1"/>
</dbReference>
<dbReference type="GO" id="GO:0030288">
    <property type="term" value="C:outer membrane-bounded periplasmic space"/>
    <property type="evidence" value="ECO:0007669"/>
    <property type="project" value="UniProtKB-ARBA"/>
</dbReference>
<dbReference type="PANTHER" id="PTHR30290:SF10">
    <property type="entry name" value="PERIPLASMIC OLIGOPEPTIDE-BINDING PROTEIN-RELATED"/>
    <property type="match status" value="1"/>
</dbReference>
<dbReference type="PANTHER" id="PTHR30290">
    <property type="entry name" value="PERIPLASMIC BINDING COMPONENT OF ABC TRANSPORTER"/>
    <property type="match status" value="1"/>
</dbReference>
<organism evidence="5 6">
    <name type="scientific">Croceicoccus naphthovorans</name>
    <dbReference type="NCBI Taxonomy" id="1348774"/>
    <lineage>
        <taxon>Bacteria</taxon>
        <taxon>Pseudomonadati</taxon>
        <taxon>Pseudomonadota</taxon>
        <taxon>Alphaproteobacteria</taxon>
        <taxon>Sphingomonadales</taxon>
        <taxon>Erythrobacteraceae</taxon>
        <taxon>Croceicoccus</taxon>
    </lineage>
</organism>
<dbReference type="STRING" id="1348774.AB433_12320"/>
<dbReference type="PATRIC" id="fig|1348774.3.peg.2590"/>
<sequence>MGLHRRIWIVACSILLAACSGGERETDRAIEEGVLLIGNGTEPKTIDPQIASGVPERNIISALFEGLVITDPKGSEAVLPGVAQSWEHDDEARVWTFHLRPGARWSNGDRVTAQDFAYGWRRALTPALGFELVETLYVIKGAEAFNLGKSGWDGVGVATPDSRTLVVTLANPTPQFLQMLTFYAFNPVHRATIEANGGIADRSGRWLAPGTLVGNGPFVLTKWQTNQLIEVRKNAQYWDAESVALNAIRFFPIENETTEEKSFLSGRLHLTSTVPANKLPGYADDPRFRADPLAGTYFYSINLSRKPLNDRRVREALSLAIDRRAIVERVTQGGQTPAGGLVPLAFKDYRQVPGPAPDPERARALLAEAGFPGGKGFPRFEILINTSEGHRKIAEAIQAMWRRELGIDVGIYNQEWKVYLDTRQNRDFTIARMGWVAPYLDPLPMLEVMTTGNPNNDSGYSSPQFDALIDRSRSAGDKTARYRLMEQADRILARDLPIIPIYWYTEPRLIDPRLKGWDPQPRGVHPYKFLSFED</sequence>
<reference evidence="5 6" key="1">
    <citation type="submission" date="2015-06" db="EMBL/GenBank/DDBJ databases">
        <authorList>
            <person name="Zeng Y."/>
            <person name="Huang Y."/>
        </authorList>
    </citation>
    <scope>NUCLEOTIDE SEQUENCE [LARGE SCALE GENOMIC DNA]</scope>
    <source>
        <strain evidence="5 6">PQ-2</strain>
    </source>
</reference>
<protein>
    <submittedName>
        <fullName evidence="5">Uncharacterized protein</fullName>
    </submittedName>
</protein>
<dbReference type="Gene3D" id="3.90.76.10">
    <property type="entry name" value="Dipeptide-binding Protein, Domain 1"/>
    <property type="match status" value="1"/>
</dbReference>
<dbReference type="InterPro" id="IPR000914">
    <property type="entry name" value="SBP_5_dom"/>
</dbReference>
<evidence type="ECO:0000313" key="6">
    <source>
        <dbReference type="Proteomes" id="UP000035287"/>
    </source>
</evidence>
<keyword evidence="3" id="KW-0813">Transport</keyword>
<proteinExistence type="inferred from homology"/>
<gene>
    <name evidence="5" type="ORF">AB433_12320</name>
</gene>
<dbReference type="KEGG" id="cna:AB433_12320"/>
<dbReference type="GO" id="GO:0015833">
    <property type="term" value="P:peptide transport"/>
    <property type="evidence" value="ECO:0007669"/>
    <property type="project" value="TreeGrafter"/>
</dbReference>
<dbReference type="InterPro" id="IPR039424">
    <property type="entry name" value="SBP_5"/>
</dbReference>
<dbReference type="PROSITE" id="PS51257">
    <property type="entry name" value="PROKAR_LIPOPROTEIN"/>
    <property type="match status" value="1"/>
</dbReference>
<dbReference type="RefSeq" id="WP_047821326.1">
    <property type="nucleotide sequence ID" value="NZ_CP011770.1"/>
</dbReference>
<dbReference type="FunFam" id="3.10.105.10:FF:000001">
    <property type="entry name" value="Oligopeptide ABC transporter, oligopeptide-binding protein"/>
    <property type="match status" value="1"/>
</dbReference>